<dbReference type="AlphaFoldDB" id="A0A1F6Y3B3"/>
<dbReference type="InterPro" id="IPR050570">
    <property type="entry name" value="Cell_wall_metabolism_enzyme"/>
</dbReference>
<feature type="domain" description="LysM" evidence="2">
    <location>
        <begin position="63"/>
        <end position="107"/>
    </location>
</feature>
<dbReference type="PANTHER" id="PTHR21666:SF270">
    <property type="entry name" value="MUREIN HYDROLASE ACTIVATOR ENVC"/>
    <property type="match status" value="1"/>
</dbReference>
<accession>A0A1F6Y3B3</accession>
<dbReference type="Pfam" id="PF01476">
    <property type="entry name" value="LysM"/>
    <property type="match status" value="2"/>
</dbReference>
<dbReference type="CDD" id="cd12797">
    <property type="entry name" value="M23_peptidase"/>
    <property type="match status" value="1"/>
</dbReference>
<dbReference type="Pfam" id="PF01551">
    <property type="entry name" value="Peptidase_M23"/>
    <property type="match status" value="1"/>
</dbReference>
<evidence type="ECO:0000313" key="4">
    <source>
        <dbReference type="Proteomes" id="UP000178645"/>
    </source>
</evidence>
<dbReference type="SUPFAM" id="SSF51261">
    <property type="entry name" value="Duplicated hybrid motif"/>
    <property type="match status" value="1"/>
</dbReference>
<dbReference type="GO" id="GO:0004222">
    <property type="term" value="F:metalloendopeptidase activity"/>
    <property type="evidence" value="ECO:0007669"/>
    <property type="project" value="TreeGrafter"/>
</dbReference>
<dbReference type="Proteomes" id="UP000178645">
    <property type="component" value="Unassembled WGS sequence"/>
</dbReference>
<dbReference type="SMART" id="SM00257">
    <property type="entry name" value="LysM"/>
    <property type="match status" value="2"/>
</dbReference>
<dbReference type="InterPro" id="IPR016047">
    <property type="entry name" value="M23ase_b-sheet_dom"/>
</dbReference>
<organism evidence="3 4">
    <name type="scientific">Candidatus Nomurabacteria bacterium RIFCSPLOWO2_12_FULL_44_11</name>
    <dbReference type="NCBI Taxonomy" id="1801796"/>
    <lineage>
        <taxon>Bacteria</taxon>
        <taxon>Candidatus Nomuraibacteriota</taxon>
    </lineage>
</organism>
<dbReference type="PANTHER" id="PTHR21666">
    <property type="entry name" value="PEPTIDASE-RELATED"/>
    <property type="match status" value="1"/>
</dbReference>
<name>A0A1F6Y3B3_9BACT</name>
<evidence type="ECO:0000256" key="1">
    <source>
        <dbReference type="SAM" id="MobiDB-lite"/>
    </source>
</evidence>
<protein>
    <recommendedName>
        <fullName evidence="2">LysM domain-containing protein</fullName>
    </recommendedName>
</protein>
<comment type="caution">
    <text evidence="3">The sequence shown here is derived from an EMBL/GenBank/DDBJ whole genome shotgun (WGS) entry which is preliminary data.</text>
</comment>
<dbReference type="Gene3D" id="3.10.350.10">
    <property type="entry name" value="LysM domain"/>
    <property type="match status" value="2"/>
</dbReference>
<evidence type="ECO:0000313" key="3">
    <source>
        <dbReference type="EMBL" id="OGJ00883.1"/>
    </source>
</evidence>
<gene>
    <name evidence="3" type="ORF">A3G53_02605</name>
</gene>
<sequence>MALLQATASPASTSVEKGNGGDLGEEDNSNIVSGTALLPATSPLGISDGSGVAIGGADADQVSVYVVRPGDTVSQIAEMFDVSVSTVLSANDMKRGDILSPGDVLIILPISGVEHTVAKGETLNGIAAKYKVDASDIMIYNGIAANVGLVVGDKLLIPDGDMLDEGGDQPAANLASTEAKDRNYYATNPIKSAAGYFVNPVPTGRKTQGLHGPGRRGIDIGAPKGTPIYASASGKVLITKSGWSGGYGNMVILEHGNGTKTLYAHMSQIATTTGSKVKQGQVIGYVGSTGKSTGPHLHFEVFNAKNPGADWSWKK</sequence>
<dbReference type="PROSITE" id="PS51782">
    <property type="entry name" value="LYSM"/>
    <property type="match status" value="2"/>
</dbReference>
<feature type="domain" description="LysM" evidence="2">
    <location>
        <begin position="113"/>
        <end position="157"/>
    </location>
</feature>
<dbReference type="SUPFAM" id="SSF54106">
    <property type="entry name" value="LysM domain"/>
    <property type="match status" value="2"/>
</dbReference>
<dbReference type="CDD" id="cd00118">
    <property type="entry name" value="LysM"/>
    <property type="match status" value="2"/>
</dbReference>
<dbReference type="InterPro" id="IPR018392">
    <property type="entry name" value="LysM"/>
</dbReference>
<dbReference type="InterPro" id="IPR011055">
    <property type="entry name" value="Dup_hybrid_motif"/>
</dbReference>
<evidence type="ECO:0000259" key="2">
    <source>
        <dbReference type="PROSITE" id="PS51782"/>
    </source>
</evidence>
<dbReference type="InterPro" id="IPR036779">
    <property type="entry name" value="LysM_dom_sf"/>
</dbReference>
<feature type="compositionally biased region" description="Polar residues" evidence="1">
    <location>
        <begin position="1"/>
        <end position="16"/>
    </location>
</feature>
<feature type="region of interest" description="Disordered" evidence="1">
    <location>
        <begin position="1"/>
        <end position="30"/>
    </location>
</feature>
<dbReference type="EMBL" id="MFVU01000033">
    <property type="protein sequence ID" value="OGJ00883.1"/>
    <property type="molecule type" value="Genomic_DNA"/>
</dbReference>
<reference evidence="3 4" key="1">
    <citation type="journal article" date="2016" name="Nat. Commun.">
        <title>Thousands of microbial genomes shed light on interconnected biogeochemical processes in an aquifer system.</title>
        <authorList>
            <person name="Anantharaman K."/>
            <person name="Brown C.T."/>
            <person name="Hug L.A."/>
            <person name="Sharon I."/>
            <person name="Castelle C.J."/>
            <person name="Probst A.J."/>
            <person name="Thomas B.C."/>
            <person name="Singh A."/>
            <person name="Wilkins M.J."/>
            <person name="Karaoz U."/>
            <person name="Brodie E.L."/>
            <person name="Williams K.H."/>
            <person name="Hubbard S.S."/>
            <person name="Banfield J.F."/>
        </authorList>
    </citation>
    <scope>NUCLEOTIDE SEQUENCE [LARGE SCALE GENOMIC DNA]</scope>
</reference>
<dbReference type="Gene3D" id="2.70.70.10">
    <property type="entry name" value="Glucose Permease (Domain IIA)"/>
    <property type="match status" value="1"/>
</dbReference>
<proteinExistence type="predicted"/>